<dbReference type="InterPro" id="IPR038461">
    <property type="entry name" value="Schlafen_AlbA_2_dom_sf"/>
</dbReference>
<name>F2NGI9_DESAR</name>
<organism evidence="2 3">
    <name type="scientific">Desulfobacca acetoxidans (strain ATCC 700848 / DSM 11109 / ASRB2)</name>
    <dbReference type="NCBI Taxonomy" id="880072"/>
    <lineage>
        <taxon>Bacteria</taxon>
        <taxon>Pseudomonadati</taxon>
        <taxon>Thermodesulfobacteriota</taxon>
        <taxon>Desulfobaccia</taxon>
        <taxon>Desulfobaccales</taxon>
        <taxon>Desulfobaccaceae</taxon>
        <taxon>Desulfobacca</taxon>
    </lineage>
</organism>
<feature type="domain" description="Schlafen AlbA-2" evidence="1">
    <location>
        <begin position="14"/>
        <end position="127"/>
    </location>
</feature>
<gene>
    <name evidence="2" type="ordered locus">Desac_0722</name>
</gene>
<protein>
    <submittedName>
        <fullName evidence="2">Putative transcriptional regulator</fullName>
    </submittedName>
</protein>
<dbReference type="STRING" id="880072.Desac_0722"/>
<evidence type="ECO:0000313" key="3">
    <source>
        <dbReference type="Proteomes" id="UP000000483"/>
    </source>
</evidence>
<sequence>METTELLEIIARGEDGKHQFKANFTNVNSLAGELAAFSNSGGGTIFIGVSDDGSFAGLTREDMGRLNQLVSNAASQSVRPPINPQTENVSTSRGLVMVVTVPDGVSKPYMDNSGAIWVKSGADKRKVTSREEIQRIYQTAGLIHGDGIPTSGLTLADLNIDYFKDFFEKNFGESVEAQNLPLPLLLENMNLMKQGVLNISGALLFAKNPSSRLPLFIVKAVSYPGIDIHVEHYLDSQDITGKLGDIFYKSMSFVLRNIRHIQRDQNVNAPGEPEIPRLVLEELIVNALIHRDYFVSAPVRIFIFRDRVEIISPGHLPNNLTIDNIKRGNSNIRNPILASYATKILPYRGLGSGIIRALKVYPDIEFEDDHEGNQFKAVIKRKDLKR</sequence>
<dbReference type="InterPro" id="IPR007421">
    <property type="entry name" value="Schlafen_AlbA_2_dom"/>
</dbReference>
<dbReference type="EMBL" id="CP002629">
    <property type="protein sequence ID" value="AEB08602.1"/>
    <property type="molecule type" value="Genomic_DNA"/>
</dbReference>
<dbReference type="KEGG" id="dao:Desac_0722"/>
<dbReference type="PANTHER" id="PTHR30595:SF6">
    <property type="entry name" value="SCHLAFEN ALBA-2 DOMAIN-CONTAINING PROTEIN"/>
    <property type="match status" value="1"/>
</dbReference>
<dbReference type="OrthoDB" id="9789524at2"/>
<dbReference type="Gene3D" id="3.30.565.60">
    <property type="match status" value="1"/>
</dbReference>
<reference evidence="3" key="2">
    <citation type="submission" date="2011-03" db="EMBL/GenBank/DDBJ databases">
        <title>The complete genome of Desulfobacca acetoxidans DSM 11109.</title>
        <authorList>
            <consortium name="US DOE Joint Genome Institute (JGI-PGF)"/>
            <person name="Lucas S."/>
            <person name="Copeland A."/>
            <person name="Lapidus A."/>
            <person name="Bruce D."/>
            <person name="Goodwin L."/>
            <person name="Pitluck S."/>
            <person name="Peters L."/>
            <person name="Kyrpides N."/>
            <person name="Mavromatis K."/>
            <person name="Ivanova N."/>
            <person name="Ovchinnikova G."/>
            <person name="Teshima H."/>
            <person name="Detter J.C."/>
            <person name="Han C."/>
            <person name="Land M."/>
            <person name="Hauser L."/>
            <person name="Markowitz V."/>
            <person name="Cheng J.-F."/>
            <person name="Hugenholtz P."/>
            <person name="Woyke T."/>
            <person name="Wu D."/>
            <person name="Spring S."/>
            <person name="Schueler E."/>
            <person name="Brambilla E."/>
            <person name="Klenk H.-P."/>
            <person name="Eisen J.A."/>
        </authorList>
    </citation>
    <scope>NUCLEOTIDE SEQUENCE [LARGE SCALE GENOMIC DNA]</scope>
    <source>
        <strain evidence="3">ATCC 700848 / DSM 11109 / ASRB2</strain>
    </source>
</reference>
<dbReference type="PANTHER" id="PTHR30595">
    <property type="entry name" value="GLPR-RELATED TRANSCRIPTIONAL REPRESSOR"/>
    <property type="match status" value="1"/>
</dbReference>
<dbReference type="eggNOG" id="COG2865">
    <property type="taxonomic scope" value="Bacteria"/>
</dbReference>
<accession>F2NGI9</accession>
<dbReference type="Pfam" id="PF13749">
    <property type="entry name" value="HATPase_c_4"/>
    <property type="match status" value="1"/>
</dbReference>
<dbReference type="AlphaFoldDB" id="F2NGI9"/>
<reference evidence="2 3" key="1">
    <citation type="journal article" date="2011" name="Stand. Genomic Sci.">
        <title>Complete genome sequence of the acetate-degrading sulfate reducer Desulfobacca acetoxidans type strain (ASRB2).</title>
        <authorList>
            <person name="Goker M."/>
            <person name="Teshima H."/>
            <person name="Lapidus A."/>
            <person name="Nolan M."/>
            <person name="Lucas S."/>
            <person name="Hammon N."/>
            <person name="Deshpande S."/>
            <person name="Cheng J.F."/>
            <person name="Tapia R."/>
            <person name="Han C."/>
            <person name="Goodwin L."/>
            <person name="Pitluck S."/>
            <person name="Huntemann M."/>
            <person name="Liolios K."/>
            <person name="Ivanova N."/>
            <person name="Pagani I."/>
            <person name="Mavromatis K."/>
            <person name="Ovchinikova G."/>
            <person name="Pati A."/>
            <person name="Chen A."/>
            <person name="Palaniappan K."/>
            <person name="Land M."/>
            <person name="Hauser L."/>
            <person name="Brambilla E.M."/>
            <person name="Rohde M."/>
            <person name="Spring S."/>
            <person name="Detter J.C."/>
            <person name="Woyke T."/>
            <person name="Bristow J."/>
            <person name="Eisen J.A."/>
            <person name="Markowitz V."/>
            <person name="Hugenholtz P."/>
            <person name="Kyrpides N.C."/>
            <person name="Klenk H.P."/>
        </authorList>
    </citation>
    <scope>NUCLEOTIDE SEQUENCE [LARGE SCALE GENOMIC DNA]</scope>
    <source>
        <strain evidence="3">ATCC 700848 / DSM 11109 / ASRB2</strain>
    </source>
</reference>
<dbReference type="Proteomes" id="UP000000483">
    <property type="component" value="Chromosome"/>
</dbReference>
<evidence type="ECO:0000259" key="1">
    <source>
        <dbReference type="Pfam" id="PF04326"/>
    </source>
</evidence>
<keyword evidence="3" id="KW-1185">Reference proteome</keyword>
<dbReference type="Gene3D" id="3.30.950.30">
    <property type="entry name" value="Schlafen, AAA domain"/>
    <property type="match status" value="1"/>
</dbReference>
<dbReference type="HOGENOM" id="CLU_024970_3_3_7"/>
<dbReference type="RefSeq" id="WP_013705715.1">
    <property type="nucleotide sequence ID" value="NC_015388.1"/>
</dbReference>
<dbReference type="Pfam" id="PF04326">
    <property type="entry name" value="SLFN_AlbA_2"/>
    <property type="match status" value="1"/>
</dbReference>
<proteinExistence type="predicted"/>
<evidence type="ECO:0000313" key="2">
    <source>
        <dbReference type="EMBL" id="AEB08602.1"/>
    </source>
</evidence>
<dbReference type="InterPro" id="IPR038475">
    <property type="entry name" value="RecG_C_sf"/>
</dbReference>